<dbReference type="InterPro" id="IPR021133">
    <property type="entry name" value="HEAT_type_2"/>
</dbReference>
<dbReference type="SMART" id="SM00567">
    <property type="entry name" value="EZ_HEAT"/>
    <property type="match status" value="2"/>
</dbReference>
<reference evidence="3 4" key="1">
    <citation type="journal article" date="2020" name="ISME J.">
        <title>Enrichment and physiological characterization of a novel comammox Nitrospira indicates ammonium inhibition of complete nitrification.</title>
        <authorList>
            <person name="Sakoula D."/>
            <person name="Koch H."/>
            <person name="Frank J."/>
            <person name="Jetten M.S.M."/>
            <person name="van Kessel M.A.H.J."/>
            <person name="Lucker S."/>
        </authorList>
    </citation>
    <scope>NUCLEOTIDE SEQUENCE [LARGE SCALE GENOMIC DNA]</scope>
    <source>
        <strain evidence="3">Comreactor17</strain>
    </source>
</reference>
<evidence type="ECO:0008006" key="5">
    <source>
        <dbReference type="Google" id="ProtNLM"/>
    </source>
</evidence>
<dbReference type="Pfam" id="PF13646">
    <property type="entry name" value="HEAT_2"/>
    <property type="match status" value="1"/>
</dbReference>
<dbReference type="PANTHER" id="PTHR12697:SF5">
    <property type="entry name" value="DEOXYHYPUSINE HYDROXYLASE"/>
    <property type="match status" value="1"/>
</dbReference>
<dbReference type="InterPro" id="IPR004155">
    <property type="entry name" value="PBS_lyase_HEAT"/>
</dbReference>
<dbReference type="SUPFAM" id="SSF48371">
    <property type="entry name" value="ARM repeat"/>
    <property type="match status" value="1"/>
</dbReference>
<evidence type="ECO:0000256" key="2">
    <source>
        <dbReference type="SAM" id="Phobius"/>
    </source>
</evidence>
<comment type="function">
    <text evidence="1">Catalyzes the hydroxylation of the N(6)-(4-aminobutyl)-L-lysine intermediate produced by deoxyhypusine synthase/DHPS on a critical lysine of the eukaryotic translation initiation factor 5A/eIF-5A. This is the second step of the post-translational modification of that lysine into an unusual amino acid residue named hypusine. Hypusination is unique to mature eIF-5A factor and is essential for its function.</text>
</comment>
<keyword evidence="2" id="KW-0472">Membrane</keyword>
<dbReference type="AlphaFoldDB" id="A0A7S8J218"/>
<dbReference type="EMBL" id="CP047423">
    <property type="protein sequence ID" value="QPD06348.1"/>
    <property type="molecule type" value="Genomic_DNA"/>
</dbReference>
<dbReference type="InterPro" id="IPR016024">
    <property type="entry name" value="ARM-type_fold"/>
</dbReference>
<dbReference type="Proteomes" id="UP000593737">
    <property type="component" value="Chromosome"/>
</dbReference>
<evidence type="ECO:0000313" key="4">
    <source>
        <dbReference type="Proteomes" id="UP000593737"/>
    </source>
</evidence>
<dbReference type="PROSITE" id="PS50077">
    <property type="entry name" value="HEAT_REPEAT"/>
    <property type="match status" value="1"/>
</dbReference>
<name>A0A7S8J218_9BACT</name>
<evidence type="ECO:0000256" key="1">
    <source>
        <dbReference type="ARBA" id="ARBA00045876"/>
    </source>
</evidence>
<dbReference type="Gene3D" id="1.25.10.10">
    <property type="entry name" value="Leucine-rich Repeat Variant"/>
    <property type="match status" value="1"/>
</dbReference>
<evidence type="ECO:0000313" key="3">
    <source>
        <dbReference type="EMBL" id="QPD06348.1"/>
    </source>
</evidence>
<proteinExistence type="predicted"/>
<keyword evidence="2" id="KW-0812">Transmembrane</keyword>
<gene>
    <name evidence="3" type="ORF">Nkreftii_004122</name>
</gene>
<keyword evidence="2" id="KW-1133">Transmembrane helix</keyword>
<sequence>MILFSQFSMPLSHACRTKWFLFTSPFLISFFLIVGCYQDSPSPDRQTAVDLLITLLDDRDTFVRRNAAEALGKIGDLKSKPFLLATLDDSEPAVREAAARSLSWLSGLDSETRSKLTMLLQDADMSVQRAAAQALNRF</sequence>
<dbReference type="GO" id="GO:0016491">
    <property type="term" value="F:oxidoreductase activity"/>
    <property type="evidence" value="ECO:0007669"/>
    <property type="project" value="TreeGrafter"/>
</dbReference>
<dbReference type="InterPro" id="IPR011989">
    <property type="entry name" value="ARM-like"/>
</dbReference>
<dbReference type="KEGG" id="nkf:Nkreftii_004122"/>
<protein>
    <recommendedName>
        <fullName evidence="5">HEAT repeat domain-containing protein</fullName>
    </recommendedName>
</protein>
<organism evidence="3 4">
    <name type="scientific">Candidatus Nitrospira kreftii</name>
    <dbReference type="NCBI Taxonomy" id="2652173"/>
    <lineage>
        <taxon>Bacteria</taxon>
        <taxon>Pseudomonadati</taxon>
        <taxon>Nitrospirota</taxon>
        <taxon>Nitrospiria</taxon>
        <taxon>Nitrospirales</taxon>
        <taxon>Nitrospiraceae</taxon>
        <taxon>Nitrospira</taxon>
    </lineage>
</organism>
<feature type="transmembrane region" description="Helical" evidence="2">
    <location>
        <begin position="20"/>
        <end position="37"/>
    </location>
</feature>
<accession>A0A7S8J218</accession>
<dbReference type="PANTHER" id="PTHR12697">
    <property type="entry name" value="PBS LYASE HEAT-LIKE PROTEIN"/>
    <property type="match status" value="1"/>
</dbReference>